<dbReference type="Proteomes" id="UP000039865">
    <property type="component" value="Unassembled WGS sequence"/>
</dbReference>
<feature type="compositionally biased region" description="Polar residues" evidence="1">
    <location>
        <begin position="486"/>
        <end position="513"/>
    </location>
</feature>
<evidence type="ECO:0000313" key="3">
    <source>
        <dbReference type="Proteomes" id="UP000039865"/>
    </source>
</evidence>
<accession>A0A078AYJ9</accession>
<dbReference type="EMBL" id="CCKQ01014514">
    <property type="protein sequence ID" value="CDW86287.1"/>
    <property type="molecule type" value="Genomic_DNA"/>
</dbReference>
<proteinExistence type="predicted"/>
<protein>
    <submittedName>
        <fullName evidence="2">Uncharacterized protein</fullName>
    </submittedName>
</protein>
<organism evidence="2 3">
    <name type="scientific">Stylonychia lemnae</name>
    <name type="common">Ciliate</name>
    <dbReference type="NCBI Taxonomy" id="5949"/>
    <lineage>
        <taxon>Eukaryota</taxon>
        <taxon>Sar</taxon>
        <taxon>Alveolata</taxon>
        <taxon>Ciliophora</taxon>
        <taxon>Intramacronucleata</taxon>
        <taxon>Spirotrichea</taxon>
        <taxon>Stichotrichia</taxon>
        <taxon>Sporadotrichida</taxon>
        <taxon>Oxytrichidae</taxon>
        <taxon>Stylonychinae</taxon>
        <taxon>Stylonychia</taxon>
    </lineage>
</organism>
<dbReference type="AlphaFoldDB" id="A0A078AYJ9"/>
<evidence type="ECO:0000313" key="2">
    <source>
        <dbReference type="EMBL" id="CDW86287.1"/>
    </source>
</evidence>
<dbReference type="InParanoid" id="A0A078AYJ9"/>
<feature type="region of interest" description="Disordered" evidence="1">
    <location>
        <begin position="483"/>
        <end position="541"/>
    </location>
</feature>
<feature type="compositionally biased region" description="Polar residues" evidence="1">
    <location>
        <begin position="521"/>
        <end position="541"/>
    </location>
</feature>
<reference evidence="2 3" key="1">
    <citation type="submission" date="2014-06" db="EMBL/GenBank/DDBJ databases">
        <authorList>
            <person name="Swart Estienne"/>
        </authorList>
    </citation>
    <scope>NUCLEOTIDE SEQUENCE [LARGE SCALE GENOMIC DNA]</scope>
    <source>
        <strain evidence="2 3">130c</strain>
    </source>
</reference>
<gene>
    <name evidence="2" type="primary">Contig18399.g19541</name>
    <name evidence="2" type="ORF">STYLEM_15381</name>
</gene>
<sequence length="705" mass="80305">MDQPYDGSNLNLNGKQINQLAVFRSREPSGSNHILNAGSEASNAGNSRYKQSKDVEQIMAKKYQNKKTLAEIQRENILNEYLDDVIHHRNQKQSSLSLPDVNDQKMQQQFQARRKSKIEIVEDKVGIDSLQIEQSGSSERIKLFNKAYQQSHSGYRIHSQTELSNPSTGTTVIDLDQFKTQQSSLKMPALESQRKLSHQEFEPYSLYLESFRKNLDLIAEKQKQLDVAGSQSSNIQGVIHRKNQRIHSKQGAIVVAPKDQLMHQQNSHPVQLVSQETKNFIDNREVSHFYFLPQIQKRQQQIATQQSIKNTLTVNGSQAQQKLQQQLKQQINGFNAQQIASGGGTVAHNNAQARTRNNSSMEIQLKLQDTQTIRNSQQQKIQQIQQIVLDEIKNQLSQKNRMKLKQLISRQIINEGMNDMKHNSNNIQNTNNNRGSLDLIKIKTNVLNQSYDQDAKKLFIQSYAFDPPAQDSVDIRIQRMTMKPKYQNQAQQHSQNVRQQMQSLKQKTQLDQNSDSKKNSIKPSEQSYKSSQVEDYSPQKLNQQQTFAMRQSKIKMIQNNMNQKTAAQQMLTLEATPKLINKVQPDISPLNSFKNSQLSPNMGNKLDIEIYDDRNDNKYEKSPQKSLIGTKSLSQLTRNIDIQQIPSSTFASETMKIKETKKKINKKSQRYGAANAGAGTGLNCGSGSQLNSVISNLNNDILNIL</sequence>
<name>A0A078AYJ9_STYLE</name>
<evidence type="ECO:0000256" key="1">
    <source>
        <dbReference type="SAM" id="MobiDB-lite"/>
    </source>
</evidence>
<feature type="region of interest" description="Disordered" evidence="1">
    <location>
        <begin position="29"/>
        <end position="49"/>
    </location>
</feature>
<keyword evidence="3" id="KW-1185">Reference proteome</keyword>